<organism evidence="1">
    <name type="scientific">Pseudomonas aeruginosa</name>
    <dbReference type="NCBI Taxonomy" id="287"/>
    <lineage>
        <taxon>Bacteria</taxon>
        <taxon>Pseudomonadati</taxon>
        <taxon>Pseudomonadota</taxon>
        <taxon>Gammaproteobacteria</taxon>
        <taxon>Pseudomonadales</taxon>
        <taxon>Pseudomonadaceae</taxon>
        <taxon>Pseudomonas</taxon>
    </lineage>
</organism>
<evidence type="ECO:0000313" key="1">
    <source>
        <dbReference type="EMBL" id="ASD54060.1"/>
    </source>
</evidence>
<protein>
    <submittedName>
        <fullName evidence="1">Uncharacterized protein</fullName>
    </submittedName>
</protein>
<geneLocation type="plasmid" evidence="1">
    <name>p14057A</name>
</geneLocation>
<reference evidence="1" key="1">
    <citation type="journal article" date="2018" name="Virulence">
        <title>Coexistence of two novel resistance plasmids, blaKPC-2-carrying p14057A and tetA(A) -carrying p14057B, in Pseudomonas aeruginosa.</title>
        <authorList>
            <person name="Shi L."/>
            <person name="Liang Q."/>
            <person name="Feng J."/>
            <person name="Zhan Z."/>
            <person name="Zhao Y."/>
            <person name="Yang W."/>
            <person name="Yang H."/>
            <person name="Chen Y."/>
            <person name="Huang M."/>
            <person name="Tong Y."/>
            <person name="Li X."/>
            <person name="Yin Z."/>
            <person name="Wang J."/>
            <person name="Zhou D."/>
        </authorList>
    </citation>
    <scope>NUCLEOTIDE SEQUENCE</scope>
    <source>
        <plasmid evidence="1">p14057A</plasmid>
    </source>
</reference>
<accession>A0A218MAJ8</accession>
<proteinExistence type="predicted"/>
<name>A0A218MAJ8_PSEAI</name>
<sequence>MRIELPSISEQQRAIFEQATQDGIKQLRANLDAPRLPSQSEVDEQAYSRAHLLREHEGWEAPHPDIICAYFRHFQAHFSDYNTDAKLAALLGLTSDRRIREYKSGARTIPYGVWRKFLVMTGRAPQEIIQVFAFMG</sequence>
<dbReference type="AlphaFoldDB" id="A0A218MAJ8"/>
<keyword evidence="1" id="KW-0614">Plasmid</keyword>
<dbReference type="RefSeq" id="WP_033949739.1">
    <property type="nucleotide sequence ID" value="NZ_CAADKB010000055.1"/>
</dbReference>
<dbReference type="EMBL" id="KY296095">
    <property type="protein sequence ID" value="ASD54060.1"/>
    <property type="molecule type" value="Genomic_DNA"/>
</dbReference>